<dbReference type="InParanoid" id="W4KBF0"/>
<dbReference type="HOGENOM" id="CLU_649012_0_0_1"/>
<dbReference type="eggNOG" id="ENOG502S3T1">
    <property type="taxonomic scope" value="Eukaryota"/>
</dbReference>
<dbReference type="Proteomes" id="UP000030671">
    <property type="component" value="Unassembled WGS sequence"/>
</dbReference>
<dbReference type="PANTHER" id="PTHR21310:SF13">
    <property type="entry name" value="AMINOGLYCOSIDE PHOSPHOTRANSFERASE DOMAIN-CONTAINING PROTEIN"/>
    <property type="match status" value="1"/>
</dbReference>
<dbReference type="OrthoDB" id="10003767at2759"/>
<dbReference type="InterPro" id="IPR011009">
    <property type="entry name" value="Kinase-like_dom_sf"/>
</dbReference>
<evidence type="ECO:0000256" key="1">
    <source>
        <dbReference type="SAM" id="MobiDB-lite"/>
    </source>
</evidence>
<dbReference type="PANTHER" id="PTHR21310">
    <property type="entry name" value="AMINOGLYCOSIDE PHOSPHOTRANSFERASE-RELATED-RELATED"/>
    <property type="match status" value="1"/>
</dbReference>
<protein>
    <recommendedName>
        <fullName evidence="2">Aminoglycoside phosphotransferase domain-containing protein</fullName>
    </recommendedName>
</protein>
<dbReference type="InterPro" id="IPR002575">
    <property type="entry name" value="Aminoglycoside_PTrfase"/>
</dbReference>
<dbReference type="Pfam" id="PF01636">
    <property type="entry name" value="APH"/>
    <property type="match status" value="1"/>
</dbReference>
<evidence type="ECO:0000313" key="3">
    <source>
        <dbReference type="EMBL" id="ETW83172.1"/>
    </source>
</evidence>
<dbReference type="SUPFAM" id="SSF56112">
    <property type="entry name" value="Protein kinase-like (PK-like)"/>
    <property type="match status" value="1"/>
</dbReference>
<name>W4KBF0_HETIT</name>
<feature type="region of interest" description="Disordered" evidence="1">
    <location>
        <begin position="441"/>
        <end position="461"/>
    </location>
</feature>
<dbReference type="InterPro" id="IPR051678">
    <property type="entry name" value="AGP_Transferase"/>
</dbReference>
<dbReference type="GeneID" id="20674122"/>
<reference evidence="3 4" key="1">
    <citation type="journal article" date="2012" name="New Phytol.">
        <title>Insight into trade-off between wood decay and parasitism from the genome of a fungal forest pathogen.</title>
        <authorList>
            <person name="Olson A."/>
            <person name="Aerts A."/>
            <person name="Asiegbu F."/>
            <person name="Belbahri L."/>
            <person name="Bouzid O."/>
            <person name="Broberg A."/>
            <person name="Canback B."/>
            <person name="Coutinho P.M."/>
            <person name="Cullen D."/>
            <person name="Dalman K."/>
            <person name="Deflorio G."/>
            <person name="van Diepen L.T."/>
            <person name="Dunand C."/>
            <person name="Duplessis S."/>
            <person name="Durling M."/>
            <person name="Gonthier P."/>
            <person name="Grimwood J."/>
            <person name="Fossdal C.G."/>
            <person name="Hansson D."/>
            <person name="Henrissat B."/>
            <person name="Hietala A."/>
            <person name="Himmelstrand K."/>
            <person name="Hoffmeister D."/>
            <person name="Hogberg N."/>
            <person name="James T.Y."/>
            <person name="Karlsson M."/>
            <person name="Kohler A."/>
            <person name="Kues U."/>
            <person name="Lee Y.H."/>
            <person name="Lin Y.C."/>
            <person name="Lind M."/>
            <person name="Lindquist E."/>
            <person name="Lombard V."/>
            <person name="Lucas S."/>
            <person name="Lunden K."/>
            <person name="Morin E."/>
            <person name="Murat C."/>
            <person name="Park J."/>
            <person name="Raffaello T."/>
            <person name="Rouze P."/>
            <person name="Salamov A."/>
            <person name="Schmutz J."/>
            <person name="Solheim H."/>
            <person name="Stahlberg J."/>
            <person name="Velez H."/>
            <person name="de Vries R.P."/>
            <person name="Wiebenga A."/>
            <person name="Woodward S."/>
            <person name="Yakovlev I."/>
            <person name="Garbelotto M."/>
            <person name="Martin F."/>
            <person name="Grigoriev I.V."/>
            <person name="Stenlid J."/>
        </authorList>
    </citation>
    <scope>NUCLEOTIDE SEQUENCE [LARGE SCALE GENOMIC DNA]</scope>
    <source>
        <strain evidence="3 4">TC 32-1</strain>
    </source>
</reference>
<sequence length="461" mass="51035">MIPIQALSTKEATLELLGQVVSERLGKEVKAIDAIGKDELSRTFSVKLHEGDMIVARVASPHMPSIIIESEVATMKYIADQTTLPVPNILSYELDPKHPLGPFILMGKVSQAPGVKLESIFDRLSQDTQDALVAQIARFMLEISHHHFSSIGSLQFLRTSLTPPSPPSPLAEPFQIEGSTVVGPLTHPSFYVDGRVSIPLDRGPFPSSRKYFEACAQRELDSSRALFTQGAPEAYQRELEDGQLLVERCVSLIHNIIPHCQTLDNGDAELAKFSLDLHELGLQRVFVNPDDPAQILSIVDWGSTTTRPLWCCARLPHWLSPSLLSDHHDTDQPKHRLSNVFRRTIMEAEGPESPYLRALDSDDVRHALDEVTEYDAFKDGFLVLPTLESILATLPGKEDLDGLKKLFDPKTFTGRAARISLMTHGSNALFLAMSPPASPIQEMPSAAKFQRPTRYSPQPST</sequence>
<gene>
    <name evidence="3" type="ORF">HETIRDRAFT_426546</name>
</gene>
<dbReference type="RefSeq" id="XP_009545454.1">
    <property type="nucleotide sequence ID" value="XM_009547159.1"/>
</dbReference>
<organism evidence="3 4">
    <name type="scientific">Heterobasidion irregulare (strain TC 32-1)</name>
    <dbReference type="NCBI Taxonomy" id="747525"/>
    <lineage>
        <taxon>Eukaryota</taxon>
        <taxon>Fungi</taxon>
        <taxon>Dikarya</taxon>
        <taxon>Basidiomycota</taxon>
        <taxon>Agaricomycotina</taxon>
        <taxon>Agaricomycetes</taxon>
        <taxon>Russulales</taxon>
        <taxon>Bondarzewiaceae</taxon>
        <taxon>Heterobasidion</taxon>
        <taxon>Heterobasidion annosum species complex</taxon>
    </lineage>
</organism>
<dbReference type="Gene3D" id="3.30.200.20">
    <property type="entry name" value="Phosphorylase Kinase, domain 1"/>
    <property type="match status" value="1"/>
</dbReference>
<dbReference type="KEGG" id="hir:HETIRDRAFT_426546"/>
<feature type="domain" description="Aminoglycoside phosphotransferase" evidence="2">
    <location>
        <begin position="34"/>
        <end position="146"/>
    </location>
</feature>
<proteinExistence type="predicted"/>
<dbReference type="AlphaFoldDB" id="W4KBF0"/>
<keyword evidence="4" id="KW-1185">Reference proteome</keyword>
<evidence type="ECO:0000259" key="2">
    <source>
        <dbReference type="Pfam" id="PF01636"/>
    </source>
</evidence>
<dbReference type="EMBL" id="KI925457">
    <property type="protein sequence ID" value="ETW83172.1"/>
    <property type="molecule type" value="Genomic_DNA"/>
</dbReference>
<evidence type="ECO:0000313" key="4">
    <source>
        <dbReference type="Proteomes" id="UP000030671"/>
    </source>
</evidence>
<accession>W4KBF0</accession>